<proteinExistence type="predicted"/>
<name>A0A0C4YN92_9BURK</name>
<dbReference type="KEGG" id="cbw:RR42_s1941"/>
<dbReference type="EMBL" id="CP010537">
    <property type="protein sequence ID" value="AJG23529.1"/>
    <property type="molecule type" value="Genomic_DNA"/>
</dbReference>
<gene>
    <name evidence="1" type="ORF">RR42_s1941</name>
</gene>
<accession>A0A0C4YN92</accession>
<sequence length="54" mass="6173">MSSKIARKRRLGLGRNYSEWGKWRQRTVRGGFDLVGANQQNNTGCLPLRDTLIP</sequence>
<dbReference type="Proteomes" id="UP000031843">
    <property type="component" value="Chromosome secondary"/>
</dbReference>
<evidence type="ECO:0000313" key="1">
    <source>
        <dbReference type="EMBL" id="AJG23529.1"/>
    </source>
</evidence>
<reference evidence="1 2" key="1">
    <citation type="journal article" date="2015" name="Genome Announc.">
        <title>Complete Genome Sequence of Cupriavidus basilensis 4G11, Isolated from the Oak Ridge Field Research Center Site.</title>
        <authorList>
            <person name="Ray J."/>
            <person name="Waters R.J."/>
            <person name="Skerker J.M."/>
            <person name="Kuehl J.V."/>
            <person name="Price M.N."/>
            <person name="Huang J."/>
            <person name="Chakraborty R."/>
            <person name="Arkin A.P."/>
            <person name="Deutschbauer A."/>
        </authorList>
    </citation>
    <scope>NUCLEOTIDE SEQUENCE [LARGE SCALE GENOMIC DNA]</scope>
    <source>
        <strain evidence="1">4G11</strain>
    </source>
</reference>
<organism evidence="1 2">
    <name type="scientific">Cupriavidus basilensis</name>
    <dbReference type="NCBI Taxonomy" id="68895"/>
    <lineage>
        <taxon>Bacteria</taxon>
        <taxon>Pseudomonadati</taxon>
        <taxon>Pseudomonadota</taxon>
        <taxon>Betaproteobacteria</taxon>
        <taxon>Burkholderiales</taxon>
        <taxon>Burkholderiaceae</taxon>
        <taxon>Cupriavidus</taxon>
    </lineage>
</organism>
<evidence type="ECO:0000313" key="2">
    <source>
        <dbReference type="Proteomes" id="UP000031843"/>
    </source>
</evidence>
<dbReference type="AlphaFoldDB" id="A0A0C4YN92"/>
<protein>
    <submittedName>
        <fullName evidence="1">Uncharacterized protein</fullName>
    </submittedName>
</protein>
<keyword evidence="2" id="KW-1185">Reference proteome</keyword>